<comment type="caution">
    <text evidence="2">The sequence shown here is derived from an EMBL/GenBank/DDBJ whole genome shotgun (WGS) entry which is preliminary data.</text>
</comment>
<reference evidence="2" key="1">
    <citation type="journal article" date="2020" name="Fungal Divers.">
        <title>Resolving the Mortierellaceae phylogeny through synthesis of multi-gene phylogenetics and phylogenomics.</title>
        <authorList>
            <person name="Vandepol N."/>
            <person name="Liber J."/>
            <person name="Desiro A."/>
            <person name="Na H."/>
            <person name="Kennedy M."/>
            <person name="Barry K."/>
            <person name="Grigoriev I.V."/>
            <person name="Miller A.N."/>
            <person name="O'Donnell K."/>
            <person name="Stajich J.E."/>
            <person name="Bonito G."/>
        </authorList>
    </citation>
    <scope>NUCLEOTIDE SEQUENCE</scope>
    <source>
        <strain evidence="2">NVP1</strain>
    </source>
</reference>
<feature type="region of interest" description="Disordered" evidence="1">
    <location>
        <begin position="1"/>
        <end position="24"/>
    </location>
</feature>
<accession>A0A9P5SAZ5</accession>
<evidence type="ECO:0000256" key="1">
    <source>
        <dbReference type="SAM" id="MobiDB-lite"/>
    </source>
</evidence>
<protein>
    <submittedName>
        <fullName evidence="2">Uncharacterized protein</fullName>
    </submittedName>
</protein>
<evidence type="ECO:0000313" key="2">
    <source>
        <dbReference type="EMBL" id="KAF9316549.1"/>
    </source>
</evidence>
<feature type="non-terminal residue" evidence="2">
    <location>
        <position position="1"/>
    </location>
</feature>
<name>A0A9P5SAZ5_9FUNG</name>
<gene>
    <name evidence="2" type="ORF">BG006_003506</name>
</gene>
<proteinExistence type="predicted"/>
<feature type="compositionally biased region" description="Acidic residues" evidence="1">
    <location>
        <begin position="14"/>
        <end position="24"/>
    </location>
</feature>
<sequence>ITGLGGETRREQEHENDDYDDDDGGEKCALQHAVYDQLAQLTRLRRLDLSIVCTCKVPSYVPAELYVYLYRCLRHRHRTSNVVVGSLDTLQFSLSLRLARLLGLSPMEELGDRGVDHRIRRDELIRMQEHWPRLRWI</sequence>
<organism evidence="2 3">
    <name type="scientific">Podila minutissima</name>
    <dbReference type="NCBI Taxonomy" id="64525"/>
    <lineage>
        <taxon>Eukaryota</taxon>
        <taxon>Fungi</taxon>
        <taxon>Fungi incertae sedis</taxon>
        <taxon>Mucoromycota</taxon>
        <taxon>Mortierellomycotina</taxon>
        <taxon>Mortierellomycetes</taxon>
        <taxon>Mortierellales</taxon>
        <taxon>Mortierellaceae</taxon>
        <taxon>Podila</taxon>
    </lineage>
</organism>
<keyword evidence="3" id="KW-1185">Reference proteome</keyword>
<dbReference type="EMBL" id="JAAAUY010001987">
    <property type="protein sequence ID" value="KAF9316549.1"/>
    <property type="molecule type" value="Genomic_DNA"/>
</dbReference>
<dbReference type="Proteomes" id="UP000696485">
    <property type="component" value="Unassembled WGS sequence"/>
</dbReference>
<evidence type="ECO:0000313" key="3">
    <source>
        <dbReference type="Proteomes" id="UP000696485"/>
    </source>
</evidence>
<dbReference type="AlphaFoldDB" id="A0A9P5SAZ5"/>